<dbReference type="PANTHER" id="PTHR11010">
    <property type="entry name" value="PROTEASE S28 PRO-X CARBOXYPEPTIDASE-RELATED"/>
    <property type="match status" value="1"/>
</dbReference>
<reference evidence="7" key="2">
    <citation type="submission" date="2023-06" db="EMBL/GenBank/DDBJ databases">
        <authorList>
            <consortium name="Lawrence Berkeley National Laboratory"/>
            <person name="Haridas S."/>
            <person name="Hensen N."/>
            <person name="Bonometti L."/>
            <person name="Westerberg I."/>
            <person name="Brannstrom I.O."/>
            <person name="Guillou S."/>
            <person name="Cros-Aarteil S."/>
            <person name="Calhoun S."/>
            <person name="Kuo A."/>
            <person name="Mondo S."/>
            <person name="Pangilinan J."/>
            <person name="Riley R."/>
            <person name="Labutti K."/>
            <person name="Andreopoulos B."/>
            <person name="Lipzen A."/>
            <person name="Chen C."/>
            <person name="Yanf M."/>
            <person name="Daum C."/>
            <person name="Ng V."/>
            <person name="Clum A."/>
            <person name="Steindorff A."/>
            <person name="Ohm R."/>
            <person name="Martin F."/>
            <person name="Silar P."/>
            <person name="Natvig D."/>
            <person name="Lalanne C."/>
            <person name="Gautier V."/>
            <person name="Ament-Velasquez S.L."/>
            <person name="Kruys A."/>
            <person name="Hutchinson M.I."/>
            <person name="Powell A.J."/>
            <person name="Barry K."/>
            <person name="Miller A.N."/>
            <person name="Grigoriev I.V."/>
            <person name="Debuchy R."/>
            <person name="Gladieux P."/>
            <person name="Thoren M.H."/>
            <person name="Johannesson H."/>
        </authorList>
    </citation>
    <scope>NUCLEOTIDE SEQUENCE</scope>
    <source>
        <strain evidence="7">CBS 958.72</strain>
    </source>
</reference>
<evidence type="ECO:0000256" key="2">
    <source>
        <dbReference type="ARBA" id="ARBA00022670"/>
    </source>
</evidence>
<sequence>MVVIRGALVGAVLWSLTAVSHGLTTSSPWIIKAFREKEAAQLQGAAAKRSGIEARDVDPGLLYPVRTLQVPVDHFHNDSRYKPHSDATFALRYWFDASHYKKGGPVIVLQGGETDGAGRLPFLQKGIVAQLAQATGGLGVILEHRYYGESFPVADLSTANLRFLTTDQALADMAFFARHVVFPGLEHLNLTAPKTPYIAYGGSYAGAFVAFLRKLYPDVYWGAISSSGVTEAIYDYWEYYEAARLFGPPACVAATQKLTDVIDKLALGKPRDTDDGVVQRLKEAFGLGNVTRTDDFANAISFGIAGLQSTNWDPTQSDPSFGLYCANVSSTAELYPDAPAGLEAEVRDLISTAGGYGGELDTLTAQMLNYIGYVNVTTVSGCRPADQDVCFTNFNATFYRQDDIKQTWRAWPYQFCTEWGYLQTGSGVPATQLPLISRLIDLNYTSAICRLAFDISTPSDVGSINKHGGFGISYPRLAIIDGEKDPWRAATPHALGLPPRPSTASQPFLLIADGVHHWDENGLFPNQTVPGVLPPRPVAQAQAAEAVFVKQWMREWTKTRCNNKRTCGK</sequence>
<dbReference type="PANTHER" id="PTHR11010:SF117">
    <property type="entry name" value="SERINE PROTEASE 16"/>
    <property type="match status" value="1"/>
</dbReference>
<evidence type="ECO:0000256" key="4">
    <source>
        <dbReference type="ARBA" id="ARBA00022801"/>
    </source>
</evidence>
<dbReference type="SUPFAM" id="SSF53474">
    <property type="entry name" value="alpha/beta-Hydrolases"/>
    <property type="match status" value="1"/>
</dbReference>
<dbReference type="AlphaFoldDB" id="A0AAE0MZW0"/>
<dbReference type="Proteomes" id="UP001287356">
    <property type="component" value="Unassembled WGS sequence"/>
</dbReference>
<keyword evidence="4" id="KW-0378">Hydrolase</keyword>
<dbReference type="GO" id="GO:0004180">
    <property type="term" value="F:carboxypeptidase activity"/>
    <property type="evidence" value="ECO:0007669"/>
    <property type="project" value="UniProtKB-KW"/>
</dbReference>
<accession>A0AAE0MZW0</accession>
<protein>
    <submittedName>
        <fullName evidence="7">Serine carboxypeptidase S28-domain-containing protein</fullName>
    </submittedName>
</protein>
<feature type="signal peptide" evidence="6">
    <location>
        <begin position="1"/>
        <end position="22"/>
    </location>
</feature>
<organism evidence="7 8">
    <name type="scientific">Lasiosphaeria ovina</name>
    <dbReference type="NCBI Taxonomy" id="92902"/>
    <lineage>
        <taxon>Eukaryota</taxon>
        <taxon>Fungi</taxon>
        <taxon>Dikarya</taxon>
        <taxon>Ascomycota</taxon>
        <taxon>Pezizomycotina</taxon>
        <taxon>Sordariomycetes</taxon>
        <taxon>Sordariomycetidae</taxon>
        <taxon>Sordariales</taxon>
        <taxon>Lasiosphaeriaceae</taxon>
        <taxon>Lasiosphaeria</taxon>
    </lineage>
</organism>
<dbReference type="GO" id="GO:0008239">
    <property type="term" value="F:dipeptidyl-peptidase activity"/>
    <property type="evidence" value="ECO:0007669"/>
    <property type="project" value="TreeGrafter"/>
</dbReference>
<evidence type="ECO:0000256" key="5">
    <source>
        <dbReference type="ARBA" id="ARBA00023180"/>
    </source>
</evidence>
<keyword evidence="3 6" id="KW-0732">Signal</keyword>
<keyword evidence="8" id="KW-1185">Reference proteome</keyword>
<dbReference type="FunFam" id="3.40.50.1820:FF:000251">
    <property type="entry name" value="Extracelular serine carboxypeptidase, putative"/>
    <property type="match status" value="1"/>
</dbReference>
<gene>
    <name evidence="7" type="ORF">B0T24DRAFT_421963</name>
</gene>
<keyword evidence="2" id="KW-0645">Protease</keyword>
<evidence type="ECO:0000313" key="8">
    <source>
        <dbReference type="Proteomes" id="UP001287356"/>
    </source>
</evidence>
<keyword evidence="5" id="KW-0325">Glycoprotein</keyword>
<feature type="chain" id="PRO_5041965961" evidence="6">
    <location>
        <begin position="23"/>
        <end position="569"/>
    </location>
</feature>
<evidence type="ECO:0000313" key="7">
    <source>
        <dbReference type="EMBL" id="KAK3365055.1"/>
    </source>
</evidence>
<comment type="caution">
    <text evidence="7">The sequence shown here is derived from an EMBL/GenBank/DDBJ whole genome shotgun (WGS) entry which is preliminary data.</text>
</comment>
<dbReference type="Pfam" id="PF05577">
    <property type="entry name" value="Peptidase_S28"/>
    <property type="match status" value="1"/>
</dbReference>
<dbReference type="GO" id="GO:0070008">
    <property type="term" value="F:serine-type exopeptidase activity"/>
    <property type="evidence" value="ECO:0007669"/>
    <property type="project" value="InterPro"/>
</dbReference>
<name>A0AAE0MZW0_9PEZI</name>
<dbReference type="InterPro" id="IPR008758">
    <property type="entry name" value="Peptidase_S28"/>
</dbReference>
<dbReference type="GO" id="GO:0006508">
    <property type="term" value="P:proteolysis"/>
    <property type="evidence" value="ECO:0007669"/>
    <property type="project" value="UniProtKB-KW"/>
</dbReference>
<evidence type="ECO:0000256" key="3">
    <source>
        <dbReference type="ARBA" id="ARBA00022729"/>
    </source>
</evidence>
<reference evidence="7" key="1">
    <citation type="journal article" date="2023" name="Mol. Phylogenet. Evol.">
        <title>Genome-scale phylogeny and comparative genomics of the fungal order Sordariales.</title>
        <authorList>
            <person name="Hensen N."/>
            <person name="Bonometti L."/>
            <person name="Westerberg I."/>
            <person name="Brannstrom I.O."/>
            <person name="Guillou S."/>
            <person name="Cros-Aarteil S."/>
            <person name="Calhoun S."/>
            <person name="Haridas S."/>
            <person name="Kuo A."/>
            <person name="Mondo S."/>
            <person name="Pangilinan J."/>
            <person name="Riley R."/>
            <person name="LaButti K."/>
            <person name="Andreopoulos B."/>
            <person name="Lipzen A."/>
            <person name="Chen C."/>
            <person name="Yan M."/>
            <person name="Daum C."/>
            <person name="Ng V."/>
            <person name="Clum A."/>
            <person name="Steindorff A."/>
            <person name="Ohm R.A."/>
            <person name="Martin F."/>
            <person name="Silar P."/>
            <person name="Natvig D.O."/>
            <person name="Lalanne C."/>
            <person name="Gautier V."/>
            <person name="Ament-Velasquez S.L."/>
            <person name="Kruys A."/>
            <person name="Hutchinson M.I."/>
            <person name="Powell A.J."/>
            <person name="Barry K."/>
            <person name="Miller A.N."/>
            <person name="Grigoriev I.V."/>
            <person name="Debuchy R."/>
            <person name="Gladieux P."/>
            <person name="Hiltunen Thoren M."/>
            <person name="Johannesson H."/>
        </authorList>
    </citation>
    <scope>NUCLEOTIDE SEQUENCE</scope>
    <source>
        <strain evidence="7">CBS 958.72</strain>
    </source>
</reference>
<dbReference type="Gene3D" id="3.40.50.1820">
    <property type="entry name" value="alpha/beta hydrolase"/>
    <property type="match status" value="2"/>
</dbReference>
<proteinExistence type="inferred from homology"/>
<dbReference type="EMBL" id="JAULSN010000009">
    <property type="protein sequence ID" value="KAK3365055.1"/>
    <property type="molecule type" value="Genomic_DNA"/>
</dbReference>
<comment type="similarity">
    <text evidence="1">Belongs to the peptidase S28 family.</text>
</comment>
<keyword evidence="7" id="KW-0121">Carboxypeptidase</keyword>
<evidence type="ECO:0000256" key="6">
    <source>
        <dbReference type="SAM" id="SignalP"/>
    </source>
</evidence>
<dbReference type="InterPro" id="IPR029058">
    <property type="entry name" value="AB_hydrolase_fold"/>
</dbReference>
<evidence type="ECO:0000256" key="1">
    <source>
        <dbReference type="ARBA" id="ARBA00011079"/>
    </source>
</evidence>